<dbReference type="FunCoup" id="W4K8Y6">
    <property type="interactions" value="52"/>
</dbReference>
<dbReference type="PANTHER" id="PTHR28266:SF1">
    <property type="entry name" value="LARGE RIBOSOMAL SUBUNIT PROTEIN ML58"/>
    <property type="match status" value="1"/>
</dbReference>
<feature type="compositionally biased region" description="Low complexity" evidence="1">
    <location>
        <begin position="80"/>
        <end position="90"/>
    </location>
</feature>
<dbReference type="GO" id="GO:0005762">
    <property type="term" value="C:mitochondrial large ribosomal subunit"/>
    <property type="evidence" value="ECO:0007669"/>
    <property type="project" value="TreeGrafter"/>
</dbReference>
<reference evidence="2 3" key="1">
    <citation type="journal article" date="2012" name="New Phytol.">
        <title>Insight into trade-off between wood decay and parasitism from the genome of a fungal forest pathogen.</title>
        <authorList>
            <person name="Olson A."/>
            <person name="Aerts A."/>
            <person name="Asiegbu F."/>
            <person name="Belbahri L."/>
            <person name="Bouzid O."/>
            <person name="Broberg A."/>
            <person name="Canback B."/>
            <person name="Coutinho P.M."/>
            <person name="Cullen D."/>
            <person name="Dalman K."/>
            <person name="Deflorio G."/>
            <person name="van Diepen L.T."/>
            <person name="Dunand C."/>
            <person name="Duplessis S."/>
            <person name="Durling M."/>
            <person name="Gonthier P."/>
            <person name="Grimwood J."/>
            <person name="Fossdal C.G."/>
            <person name="Hansson D."/>
            <person name="Henrissat B."/>
            <person name="Hietala A."/>
            <person name="Himmelstrand K."/>
            <person name="Hoffmeister D."/>
            <person name="Hogberg N."/>
            <person name="James T.Y."/>
            <person name="Karlsson M."/>
            <person name="Kohler A."/>
            <person name="Kues U."/>
            <person name="Lee Y.H."/>
            <person name="Lin Y.C."/>
            <person name="Lind M."/>
            <person name="Lindquist E."/>
            <person name="Lombard V."/>
            <person name="Lucas S."/>
            <person name="Lunden K."/>
            <person name="Morin E."/>
            <person name="Murat C."/>
            <person name="Park J."/>
            <person name="Raffaello T."/>
            <person name="Rouze P."/>
            <person name="Salamov A."/>
            <person name="Schmutz J."/>
            <person name="Solheim H."/>
            <person name="Stahlberg J."/>
            <person name="Velez H."/>
            <person name="de Vries R.P."/>
            <person name="Wiebenga A."/>
            <person name="Woodward S."/>
            <person name="Yakovlev I."/>
            <person name="Garbelotto M."/>
            <person name="Martin F."/>
            <person name="Grigoriev I.V."/>
            <person name="Stenlid J."/>
        </authorList>
    </citation>
    <scope>NUCLEOTIDE SEQUENCE [LARGE SCALE GENOMIC DNA]</scope>
    <source>
        <strain evidence="2 3">TC 32-1</strain>
    </source>
</reference>
<dbReference type="AlphaFoldDB" id="W4K8Y6"/>
<sequence>MTMKTRLSFRLPSCRSYSTRLPEKPRMRHPDPLVNNPHATTTTLPGDLTFIHRPPPSAPTPLSYITNPASPLLKPPSPSPSADASLPPLLHKAAEPKPRMSDKDLTEMRRLRAINPAYYTRKRLAERFNCTETFVGYMAKLSTGAHRVALQKREREHESARNKWGEKKLIVREIRSKRKEFW</sequence>
<evidence type="ECO:0000256" key="1">
    <source>
        <dbReference type="SAM" id="MobiDB-lite"/>
    </source>
</evidence>
<protein>
    <submittedName>
        <fullName evidence="2">Uncharacterized protein</fullName>
    </submittedName>
</protein>
<dbReference type="KEGG" id="hir:HETIRDRAFT_440085"/>
<dbReference type="Pfam" id="PF12824">
    <property type="entry name" value="MRP-L20"/>
    <property type="match status" value="1"/>
</dbReference>
<dbReference type="OrthoDB" id="6021263at2759"/>
<dbReference type="InterPro" id="IPR024388">
    <property type="entry name" value="Ribosomal_mL58"/>
</dbReference>
<evidence type="ECO:0000313" key="3">
    <source>
        <dbReference type="Proteomes" id="UP000030671"/>
    </source>
</evidence>
<dbReference type="InParanoid" id="W4K8Y6"/>
<proteinExistence type="predicted"/>
<dbReference type="RefSeq" id="XP_009546396.1">
    <property type="nucleotide sequence ID" value="XM_009548101.1"/>
</dbReference>
<feature type="region of interest" description="Disordered" evidence="1">
    <location>
        <begin position="1"/>
        <end position="101"/>
    </location>
</feature>
<name>W4K8Y6_HETIT</name>
<dbReference type="eggNOG" id="ENOG502S0A4">
    <property type="taxonomic scope" value="Eukaryota"/>
</dbReference>
<dbReference type="PANTHER" id="PTHR28266">
    <property type="entry name" value="54S RIBOSOMAL PROTEIN L20, MITOCHONDRIAL"/>
    <property type="match status" value="1"/>
</dbReference>
<keyword evidence="3" id="KW-1185">Reference proteome</keyword>
<dbReference type="EMBL" id="KI925458">
    <property type="protein sequence ID" value="ETW81795.1"/>
    <property type="molecule type" value="Genomic_DNA"/>
</dbReference>
<dbReference type="GO" id="GO:0003735">
    <property type="term" value="F:structural constituent of ribosome"/>
    <property type="evidence" value="ECO:0007669"/>
    <property type="project" value="TreeGrafter"/>
</dbReference>
<dbReference type="Proteomes" id="UP000030671">
    <property type="component" value="Unassembled WGS sequence"/>
</dbReference>
<dbReference type="STRING" id="747525.W4K8Y6"/>
<accession>W4K8Y6</accession>
<gene>
    <name evidence="2" type="ORF">HETIRDRAFT_440085</name>
</gene>
<dbReference type="HOGENOM" id="CLU_100683_0_0_1"/>
<feature type="compositionally biased region" description="Basic and acidic residues" evidence="1">
    <location>
        <begin position="92"/>
        <end position="101"/>
    </location>
</feature>
<organism evidence="2 3">
    <name type="scientific">Heterobasidion irregulare (strain TC 32-1)</name>
    <dbReference type="NCBI Taxonomy" id="747525"/>
    <lineage>
        <taxon>Eukaryota</taxon>
        <taxon>Fungi</taxon>
        <taxon>Dikarya</taxon>
        <taxon>Basidiomycota</taxon>
        <taxon>Agaricomycotina</taxon>
        <taxon>Agaricomycetes</taxon>
        <taxon>Russulales</taxon>
        <taxon>Bondarzewiaceae</taxon>
        <taxon>Heterobasidion</taxon>
        <taxon>Heterobasidion annosum species complex</taxon>
    </lineage>
</organism>
<evidence type="ECO:0000313" key="2">
    <source>
        <dbReference type="EMBL" id="ETW81795.1"/>
    </source>
</evidence>
<feature type="compositionally biased region" description="Basic and acidic residues" evidence="1">
    <location>
        <begin position="21"/>
        <end position="31"/>
    </location>
</feature>
<dbReference type="GeneID" id="20675225"/>
<feature type="non-terminal residue" evidence="2">
    <location>
        <position position="1"/>
    </location>
</feature>